<evidence type="ECO:0008006" key="11">
    <source>
        <dbReference type="Google" id="ProtNLM"/>
    </source>
</evidence>
<dbReference type="Pfam" id="PF00067">
    <property type="entry name" value="p450"/>
    <property type="match status" value="1"/>
</dbReference>
<dbReference type="InterPro" id="IPR017972">
    <property type="entry name" value="Cyt_P450_CS"/>
</dbReference>
<dbReference type="InterPro" id="IPR002401">
    <property type="entry name" value="Cyt_P450_E_grp-I"/>
</dbReference>
<gene>
    <name evidence="9" type="ORF">N0V91_008570</name>
</gene>
<evidence type="ECO:0000256" key="5">
    <source>
        <dbReference type="ARBA" id="ARBA00023004"/>
    </source>
</evidence>
<reference evidence="9" key="1">
    <citation type="submission" date="2022-10" db="EMBL/GenBank/DDBJ databases">
        <title>Tapping the CABI collections for fungal endophytes: first genome assemblies for Collariella, Neodidymelliopsis, Ascochyta clinopodiicola, Didymella pomorum, Didymosphaeria variabile, Neocosmospora piperis and Neocucurbitaria cava.</title>
        <authorList>
            <person name="Hill R."/>
        </authorList>
    </citation>
    <scope>NUCLEOTIDE SEQUENCE</scope>
    <source>
        <strain evidence="9">IMI 355091</strain>
    </source>
</reference>
<comment type="caution">
    <text evidence="9">The sequence shown here is derived from an EMBL/GenBank/DDBJ whole genome shotgun (WGS) entry which is preliminary data.</text>
</comment>
<keyword evidence="5 7" id="KW-0408">Iron</keyword>
<dbReference type="GO" id="GO:0016705">
    <property type="term" value="F:oxidoreductase activity, acting on paired donors, with incorporation or reduction of molecular oxygen"/>
    <property type="evidence" value="ECO:0007669"/>
    <property type="project" value="InterPro"/>
</dbReference>
<dbReference type="Gene3D" id="1.10.630.10">
    <property type="entry name" value="Cytochrome P450"/>
    <property type="match status" value="1"/>
</dbReference>
<comment type="cofactor">
    <cofactor evidence="1 7">
        <name>heme</name>
        <dbReference type="ChEBI" id="CHEBI:30413"/>
    </cofactor>
</comment>
<evidence type="ECO:0000313" key="9">
    <source>
        <dbReference type="EMBL" id="KAJ4400633.1"/>
    </source>
</evidence>
<dbReference type="SUPFAM" id="SSF48264">
    <property type="entry name" value="Cytochrome P450"/>
    <property type="match status" value="1"/>
</dbReference>
<accession>A0A9W8Z8V0</accession>
<dbReference type="EMBL" id="JAPEVA010000086">
    <property type="protein sequence ID" value="KAJ4400633.1"/>
    <property type="molecule type" value="Genomic_DNA"/>
</dbReference>
<sequence length="508" mass="57802">MVVVALGVSFLLFLATRIVYRLWLSPLAQFPGPKIAALTSWYCAYHDIVRGGQYIWVVEDMHRTYGPIVRIGPNILHVNDPKFIEQLYPQSPLVRRERAQTVLNMFAEHLSVLPTRDHHLHRQRRAVMSRFFSQQNVRRLVPVINDTLKDLLDRMEGWARDSRPVVLNVAYRAATKDVIQAYALGDSQRCLHMEDCNADFFRTLKADRLTHISIHFHWFLDLMYLLPARVLTALSPHISVFIRFIEDLTAKIEQIRQSKDSTTGQTIFHEILRSNISEDEKSTPRLVDEAMVLTIAGTDTTASTLVALTYHILSTPSIFTQLRRELDSAMPTPDQPPDPKVLDALPFLNALIEEALRLYPSATHRQDRVAPDEDLVFMYPDGKTLVVPAGTTVGMTAPLVNRNPSMYDSAGEFKPERFLTNPALMRRHFTFGKGARQCLGMNLAYQELQTFIAGVFRKYAIYDEGKETQGGPTLQLFETTSEDVRLHADYVTPGLRPGSHGVRVVIRH</sequence>
<dbReference type="Proteomes" id="UP001140510">
    <property type="component" value="Unassembled WGS sequence"/>
</dbReference>
<evidence type="ECO:0000256" key="6">
    <source>
        <dbReference type="ARBA" id="ARBA00023033"/>
    </source>
</evidence>
<evidence type="ECO:0000256" key="7">
    <source>
        <dbReference type="PIRSR" id="PIRSR602401-1"/>
    </source>
</evidence>
<evidence type="ECO:0000256" key="2">
    <source>
        <dbReference type="ARBA" id="ARBA00010617"/>
    </source>
</evidence>
<keyword evidence="4 8" id="KW-0560">Oxidoreductase</keyword>
<evidence type="ECO:0000256" key="4">
    <source>
        <dbReference type="ARBA" id="ARBA00023002"/>
    </source>
</evidence>
<keyword evidence="6 8" id="KW-0503">Monooxygenase</keyword>
<evidence type="ECO:0000256" key="8">
    <source>
        <dbReference type="RuleBase" id="RU000461"/>
    </source>
</evidence>
<dbReference type="PRINTS" id="PR00385">
    <property type="entry name" value="P450"/>
</dbReference>
<dbReference type="PRINTS" id="PR00463">
    <property type="entry name" value="EP450I"/>
</dbReference>
<evidence type="ECO:0000256" key="3">
    <source>
        <dbReference type="ARBA" id="ARBA00022723"/>
    </source>
</evidence>
<keyword evidence="3 7" id="KW-0479">Metal-binding</keyword>
<dbReference type="CDD" id="cd11062">
    <property type="entry name" value="CYP58-like"/>
    <property type="match status" value="1"/>
</dbReference>
<protein>
    <recommendedName>
        <fullName evidence="11">Cytochrome P450</fullName>
    </recommendedName>
</protein>
<dbReference type="AlphaFoldDB" id="A0A9W8Z8V0"/>
<keyword evidence="10" id="KW-1185">Reference proteome</keyword>
<dbReference type="OrthoDB" id="3945418at2759"/>
<dbReference type="PANTHER" id="PTHR24305:SF157">
    <property type="entry name" value="N-ACETYLTRYPTOPHAN 6-HYDROXYLASE IVOC-RELATED"/>
    <property type="match status" value="1"/>
</dbReference>
<keyword evidence="7 8" id="KW-0349">Heme</keyword>
<dbReference type="GO" id="GO:0005506">
    <property type="term" value="F:iron ion binding"/>
    <property type="evidence" value="ECO:0007669"/>
    <property type="project" value="InterPro"/>
</dbReference>
<feature type="binding site" description="axial binding residue" evidence="7">
    <location>
        <position position="438"/>
    </location>
    <ligand>
        <name>heme</name>
        <dbReference type="ChEBI" id="CHEBI:30413"/>
    </ligand>
    <ligandPart>
        <name>Fe</name>
        <dbReference type="ChEBI" id="CHEBI:18248"/>
    </ligandPart>
</feature>
<dbReference type="PROSITE" id="PS00086">
    <property type="entry name" value="CYTOCHROME_P450"/>
    <property type="match status" value="1"/>
</dbReference>
<evidence type="ECO:0000313" key="10">
    <source>
        <dbReference type="Proteomes" id="UP001140510"/>
    </source>
</evidence>
<dbReference type="GO" id="GO:0004497">
    <property type="term" value="F:monooxygenase activity"/>
    <property type="evidence" value="ECO:0007669"/>
    <property type="project" value="UniProtKB-KW"/>
</dbReference>
<dbReference type="InterPro" id="IPR050121">
    <property type="entry name" value="Cytochrome_P450_monoxygenase"/>
</dbReference>
<dbReference type="InterPro" id="IPR001128">
    <property type="entry name" value="Cyt_P450"/>
</dbReference>
<dbReference type="GO" id="GO:0020037">
    <property type="term" value="F:heme binding"/>
    <property type="evidence" value="ECO:0007669"/>
    <property type="project" value="InterPro"/>
</dbReference>
<dbReference type="InterPro" id="IPR036396">
    <property type="entry name" value="Cyt_P450_sf"/>
</dbReference>
<name>A0A9W8Z8V0_9PLEO</name>
<comment type="similarity">
    <text evidence="2 8">Belongs to the cytochrome P450 family.</text>
</comment>
<organism evidence="9 10">
    <name type="scientific">Didymella pomorum</name>
    <dbReference type="NCBI Taxonomy" id="749634"/>
    <lineage>
        <taxon>Eukaryota</taxon>
        <taxon>Fungi</taxon>
        <taxon>Dikarya</taxon>
        <taxon>Ascomycota</taxon>
        <taxon>Pezizomycotina</taxon>
        <taxon>Dothideomycetes</taxon>
        <taxon>Pleosporomycetidae</taxon>
        <taxon>Pleosporales</taxon>
        <taxon>Pleosporineae</taxon>
        <taxon>Didymellaceae</taxon>
        <taxon>Didymella</taxon>
    </lineage>
</organism>
<proteinExistence type="inferred from homology"/>
<evidence type="ECO:0000256" key="1">
    <source>
        <dbReference type="ARBA" id="ARBA00001971"/>
    </source>
</evidence>
<dbReference type="PANTHER" id="PTHR24305">
    <property type="entry name" value="CYTOCHROME P450"/>
    <property type="match status" value="1"/>
</dbReference>